<evidence type="ECO:0000313" key="1">
    <source>
        <dbReference type="EMBL" id="QHN41002.1"/>
    </source>
</evidence>
<dbReference type="PROSITE" id="PS50206">
    <property type="entry name" value="RHODANESE_3"/>
    <property type="match status" value="1"/>
</dbReference>
<dbReference type="InterPro" id="IPR036873">
    <property type="entry name" value="Rhodanese-like_dom_sf"/>
</dbReference>
<proteinExistence type="predicted"/>
<dbReference type="EMBL" id="CP045810">
    <property type="protein sequence ID" value="QHN41002.1"/>
    <property type="molecule type" value="Genomic_DNA"/>
</dbReference>
<dbReference type="RefSeq" id="WP_005193130.1">
    <property type="nucleotide sequence ID" value="NZ_CP045804.1"/>
</dbReference>
<gene>
    <name evidence="1" type="ORF">GII30_19155</name>
</gene>
<reference evidence="1" key="1">
    <citation type="journal article" date="2021" name="Nat. Microbiol.">
        <title>Cocultivation of an ultrasmall environmental parasitic bacterium with lytic ability against bacteria associated with wastewater foams.</title>
        <authorList>
            <person name="Batinovic S."/>
            <person name="Rose J.J.A."/>
            <person name="Ratcliffe J."/>
            <person name="Seviour R.J."/>
            <person name="Petrovski S."/>
        </authorList>
    </citation>
    <scope>NUCLEOTIDE SEQUENCE</scope>
    <source>
        <strain evidence="1">CON44</strain>
    </source>
</reference>
<dbReference type="AlphaFoldDB" id="A0A857LRL0"/>
<dbReference type="Gene3D" id="3.40.250.10">
    <property type="entry name" value="Rhodanese-like domain"/>
    <property type="match status" value="1"/>
</dbReference>
<organism evidence="1">
    <name type="scientific">Gordonia amarae</name>
    <dbReference type="NCBI Taxonomy" id="36821"/>
    <lineage>
        <taxon>Bacteria</taxon>
        <taxon>Bacillati</taxon>
        <taxon>Actinomycetota</taxon>
        <taxon>Actinomycetes</taxon>
        <taxon>Mycobacteriales</taxon>
        <taxon>Gordoniaceae</taxon>
        <taxon>Gordonia</taxon>
    </lineage>
</organism>
<protein>
    <submittedName>
        <fullName evidence="1">Rhodanese-like domain-containing protein</fullName>
    </submittedName>
</protein>
<dbReference type="SUPFAM" id="SSF52821">
    <property type="entry name" value="Rhodanese/Cell cycle control phosphatase"/>
    <property type="match status" value="1"/>
</dbReference>
<sequence length="137" mass="14437">MTAVLSTVRVSTTSDLRISVLVSEYAGLTADGVIAVDMRSQHQRDVQGVLPGALAVDAGDVLDRLTPGTRESLRVASPEARWVLISDDGHDAEWLAWHLQARGISGATFLVGGFAALHAARVRAPLDSGELATISAH</sequence>
<accession>A0A857LRL0</accession>
<dbReference type="InterPro" id="IPR001763">
    <property type="entry name" value="Rhodanese-like_dom"/>
</dbReference>
<name>A0A857LRL0_9ACTN</name>